<dbReference type="Pfam" id="PF01907">
    <property type="entry name" value="Ribosomal_L37e"/>
    <property type="match status" value="1"/>
</dbReference>
<comment type="similarity">
    <text evidence="1 9">Belongs to the eukaryotic ribosomal protein eL37 family.</text>
</comment>
<keyword evidence="4" id="KW-0863">Zinc-finger</keyword>
<dbReference type="InterPro" id="IPR018267">
    <property type="entry name" value="Ribosomal_eL37_CS"/>
</dbReference>
<dbReference type="GO" id="GO:0006412">
    <property type="term" value="P:translation"/>
    <property type="evidence" value="ECO:0007669"/>
    <property type="project" value="InterPro"/>
</dbReference>
<dbReference type="EMBL" id="JH604639">
    <property type="protein sequence ID" value="EHY64667.1"/>
    <property type="molecule type" value="Genomic_DNA"/>
</dbReference>
<evidence type="ECO:0000313" key="12">
    <source>
        <dbReference type="Proteomes" id="UP000054524"/>
    </source>
</evidence>
<evidence type="ECO:0000256" key="1">
    <source>
        <dbReference type="ARBA" id="ARBA00009805"/>
    </source>
</evidence>
<reference evidence="11 12" key="3">
    <citation type="journal article" date="2014" name="Genome Announc.">
        <title>Genome Sequence of the Microsporidian Species Nematocida sp1 Strain ERTm6 (ATCC PRA-372).</title>
        <authorList>
            <person name="Bakowski M.A."/>
            <person name="Priest M."/>
            <person name="Young S."/>
            <person name="Cuomo C.A."/>
            <person name="Troemel E.R."/>
        </authorList>
    </citation>
    <scope>NUCLEOTIDE SEQUENCE [LARGE SCALE GENOMIC DNA]</scope>
    <source>
        <strain evidence="11 12">ERTm6</strain>
    </source>
</reference>
<dbReference type="OrthoDB" id="10259236at2759"/>
<keyword evidence="12" id="KW-1185">Reference proteome</keyword>
<proteinExistence type="inferred from homology"/>
<keyword evidence="8 9" id="KW-0687">Ribonucleoprotein</keyword>
<dbReference type="PROSITE" id="PS01077">
    <property type="entry name" value="RIBOSOMAL_L37E"/>
    <property type="match status" value="1"/>
</dbReference>
<reference evidence="11" key="2">
    <citation type="submission" date="2012-10" db="EMBL/GenBank/DDBJ databases">
        <authorList>
            <consortium name="The Broad Institute Genome Sequencing Platform"/>
            <consortium name="The Broad Institute Genome Sequencing Center for Infectious Disease"/>
            <person name="Cuomo C."/>
            <person name="Troemel E."/>
            <person name="Walker B."/>
            <person name="Young S.K."/>
            <person name="Zeng Q."/>
            <person name="Gargeya S."/>
            <person name="Fitzgerald M."/>
            <person name="Haas B."/>
            <person name="Abouelleil A."/>
            <person name="Alvarado L."/>
            <person name="Arachchi H.M."/>
            <person name="Berlin A.M."/>
            <person name="Chapman S.B."/>
            <person name="Goldberg J."/>
            <person name="Griggs A."/>
            <person name="Gujja S."/>
            <person name="Hansen M."/>
            <person name="Howarth C."/>
            <person name="Imamovic A."/>
            <person name="Larimer J."/>
            <person name="McCowan C."/>
            <person name="Murphy C."/>
            <person name="Neiman D."/>
            <person name="Pearson M."/>
            <person name="Priest M."/>
            <person name="Roberts A."/>
            <person name="Saif S."/>
            <person name="Shea T."/>
            <person name="Sisk P."/>
            <person name="Sykes S."/>
            <person name="Wortman J."/>
            <person name="Nusbaum C."/>
            <person name="Birren B."/>
        </authorList>
    </citation>
    <scope>NUCLEOTIDE SEQUENCE</scope>
    <source>
        <strain evidence="11">ERTm6</strain>
    </source>
</reference>
<evidence type="ECO:0000256" key="4">
    <source>
        <dbReference type="ARBA" id="ARBA00022771"/>
    </source>
</evidence>
<dbReference type="PANTHER" id="PTHR10768:SF0">
    <property type="entry name" value="RIBOSOMAL PROTEIN L37"/>
    <property type="match status" value="1"/>
</dbReference>
<evidence type="ECO:0000256" key="9">
    <source>
        <dbReference type="RuleBase" id="RU000576"/>
    </source>
</evidence>
<dbReference type="GO" id="GO:0008270">
    <property type="term" value="F:zinc ion binding"/>
    <property type="evidence" value="ECO:0007669"/>
    <property type="project" value="UniProtKB-KW"/>
</dbReference>
<keyword evidence="6 9" id="KW-0694">RNA-binding</keyword>
<reference evidence="10" key="1">
    <citation type="submission" date="2011-03" db="EMBL/GenBank/DDBJ databases">
        <title>The Genome Sequence of Nematocida sp1 strain ERTm2.</title>
        <authorList>
            <consortium name="The Broad Institute Genome Sequencing Platform"/>
            <consortium name="The Broad Institute Genome Sequencing Center for Infectious Disease"/>
            <person name="Cuomo C."/>
            <person name="Troemel E."/>
            <person name="Young S.K."/>
            <person name="Zeng Q."/>
            <person name="Gargeya S."/>
            <person name="Fitzgerald M."/>
            <person name="Haas B."/>
            <person name="Abouelleil A."/>
            <person name="Alvarado L."/>
            <person name="Arachchi H.M."/>
            <person name="Berlin A."/>
            <person name="Brown A."/>
            <person name="Chapman S.B."/>
            <person name="Chen Z."/>
            <person name="Dunbar C."/>
            <person name="Freedman E."/>
            <person name="Gearin G."/>
            <person name="Gellesch M."/>
            <person name="Goldberg J."/>
            <person name="Griggs A."/>
            <person name="Gujja S."/>
            <person name="Heilman E.R."/>
            <person name="Heiman D."/>
            <person name="Howarth C."/>
            <person name="Larson L."/>
            <person name="Lui A."/>
            <person name="MacDonald P.J.P."/>
            <person name="Mehta T."/>
            <person name="Montmayeur A."/>
            <person name="Murphy C."/>
            <person name="Neiman D."/>
            <person name="Pearson M."/>
            <person name="Priest M."/>
            <person name="Roberts A."/>
            <person name="Saif S."/>
            <person name="Shea T."/>
            <person name="Shenoy N."/>
            <person name="Sisk P."/>
            <person name="Stolte C."/>
            <person name="Sykes S."/>
            <person name="White J."/>
            <person name="Yandava C."/>
            <person name="Wortman J."/>
            <person name="Nusbaum C."/>
            <person name="Birren B."/>
        </authorList>
    </citation>
    <scope>NUCLEOTIDE SEQUENCE</scope>
    <source>
        <strain evidence="10">ERTm2</strain>
    </source>
</reference>
<evidence type="ECO:0000256" key="3">
    <source>
        <dbReference type="ARBA" id="ARBA00022730"/>
    </source>
</evidence>
<dbReference type="SUPFAM" id="SSF57829">
    <property type="entry name" value="Zn-binding ribosomal proteins"/>
    <property type="match status" value="1"/>
</dbReference>
<dbReference type="GO" id="GO:0022625">
    <property type="term" value="C:cytosolic large ribosomal subunit"/>
    <property type="evidence" value="ECO:0007669"/>
    <property type="project" value="TreeGrafter"/>
</dbReference>
<keyword evidence="3 9" id="KW-0699">rRNA-binding</keyword>
<evidence type="ECO:0000256" key="7">
    <source>
        <dbReference type="ARBA" id="ARBA00022980"/>
    </source>
</evidence>
<evidence type="ECO:0000313" key="10">
    <source>
        <dbReference type="EMBL" id="EHY64667.1"/>
    </source>
</evidence>
<name>H8ZFB5_NEMA1</name>
<dbReference type="Proteomes" id="UP000005622">
    <property type="component" value="Unassembled WGS sequence"/>
</dbReference>
<comment type="function">
    <text evidence="9">Component of the large ribosomal subunit. The ribosome is a large ribonucleoprotein complex responsible for the synthesis of proteins in the cell.</text>
</comment>
<dbReference type="HOGENOM" id="CLU_150908_2_1_1"/>
<sequence>MTKGTTSFGKRNKRNHIQCIRCGNESYHKQKNSCSSCAYPERRWRNPGSPKAKGRRAEGTGRMRHLRKYMKINERKSIAGNCH</sequence>
<evidence type="ECO:0000313" key="11">
    <source>
        <dbReference type="EMBL" id="KFG25931.1"/>
    </source>
</evidence>
<dbReference type="GO" id="GO:0019843">
    <property type="term" value="F:rRNA binding"/>
    <property type="evidence" value="ECO:0007669"/>
    <property type="project" value="UniProtKB-KW"/>
</dbReference>
<dbReference type="GO" id="GO:0003735">
    <property type="term" value="F:structural constituent of ribosome"/>
    <property type="evidence" value="ECO:0007669"/>
    <property type="project" value="InterPro"/>
</dbReference>
<evidence type="ECO:0000256" key="8">
    <source>
        <dbReference type="ARBA" id="ARBA00023274"/>
    </source>
</evidence>
<dbReference type="EMBL" id="AKIJ01000004">
    <property type="protein sequence ID" value="KFG25931.1"/>
    <property type="molecule type" value="Genomic_DNA"/>
</dbReference>
<keyword evidence="7 9" id="KW-0689">Ribosomal protein</keyword>
<dbReference type="AlphaFoldDB" id="H8ZFB5"/>
<evidence type="ECO:0000256" key="2">
    <source>
        <dbReference type="ARBA" id="ARBA00022723"/>
    </source>
</evidence>
<dbReference type="InterPro" id="IPR011332">
    <property type="entry name" value="Ribosomal_zn-bd"/>
</dbReference>
<dbReference type="Gene3D" id="2.20.25.30">
    <property type="match status" value="1"/>
</dbReference>
<protein>
    <recommendedName>
        <fullName evidence="9">Ribosomal protein L37</fullName>
    </recommendedName>
</protein>
<keyword evidence="5 9" id="KW-0862">Zinc</keyword>
<evidence type="ECO:0000256" key="6">
    <source>
        <dbReference type="ARBA" id="ARBA00022884"/>
    </source>
</evidence>
<dbReference type="InterPro" id="IPR011331">
    <property type="entry name" value="Ribosomal_eL37/eL43"/>
</dbReference>
<gene>
    <name evidence="10" type="ORF">NERG_02286</name>
    <name evidence="11" type="ORF">NESG_01920</name>
</gene>
<dbReference type="PANTHER" id="PTHR10768">
    <property type="entry name" value="60S RIBOSOMAL PROTEIN L37"/>
    <property type="match status" value="1"/>
</dbReference>
<accession>H8ZFB5</accession>
<dbReference type="InterPro" id="IPR001569">
    <property type="entry name" value="Ribosomal_eL37"/>
</dbReference>
<accession>A0A086J1B3</accession>
<evidence type="ECO:0000256" key="5">
    <source>
        <dbReference type="ARBA" id="ARBA00022833"/>
    </source>
</evidence>
<keyword evidence="2 9" id="KW-0479">Metal-binding</keyword>
<organism evidence="10">
    <name type="scientific">Nematocida ausubeli (strain ATCC PRA-371 / ERTm2)</name>
    <name type="common">Nematode killer fungus</name>
    <dbReference type="NCBI Taxonomy" id="1913371"/>
    <lineage>
        <taxon>Eukaryota</taxon>
        <taxon>Fungi</taxon>
        <taxon>Fungi incertae sedis</taxon>
        <taxon>Microsporidia</taxon>
        <taxon>Nematocida</taxon>
    </lineage>
</organism>
<dbReference type="STRING" id="944018.H8ZFB5"/>
<dbReference type="Proteomes" id="UP000054524">
    <property type="component" value="Unassembled WGS sequence"/>
</dbReference>